<evidence type="ECO:0000256" key="3">
    <source>
        <dbReference type="ARBA" id="ARBA00022801"/>
    </source>
</evidence>
<keyword evidence="1 5" id="KW-0645">Protease</keyword>
<evidence type="ECO:0000313" key="8">
    <source>
        <dbReference type="Proteomes" id="UP000503349"/>
    </source>
</evidence>
<dbReference type="InterPro" id="IPR001254">
    <property type="entry name" value="Trypsin_dom"/>
</dbReference>
<dbReference type="InterPro" id="IPR001314">
    <property type="entry name" value="Peptidase_S1A"/>
</dbReference>
<dbReference type="PROSITE" id="PS00135">
    <property type="entry name" value="TRYPSIN_SER"/>
    <property type="match status" value="1"/>
</dbReference>
<keyword evidence="2" id="KW-0732">Signal</keyword>
<keyword evidence="4" id="KW-1015">Disulfide bond</keyword>
<proteinExistence type="predicted"/>
<dbReference type="Gene3D" id="2.40.10.10">
    <property type="entry name" value="Trypsin-like serine proteases"/>
    <property type="match status" value="1"/>
</dbReference>
<dbReference type="FunFam" id="2.40.10.10:FF:000024">
    <property type="entry name" value="Serine protease 53"/>
    <property type="match status" value="1"/>
</dbReference>
<organism evidence="7 8">
    <name type="scientific">Channa argus</name>
    <name type="common">Northern snakehead</name>
    <name type="synonym">Ophicephalus argus</name>
    <dbReference type="NCBI Taxonomy" id="215402"/>
    <lineage>
        <taxon>Eukaryota</taxon>
        <taxon>Metazoa</taxon>
        <taxon>Chordata</taxon>
        <taxon>Craniata</taxon>
        <taxon>Vertebrata</taxon>
        <taxon>Euteleostomi</taxon>
        <taxon>Actinopterygii</taxon>
        <taxon>Neopterygii</taxon>
        <taxon>Teleostei</taxon>
        <taxon>Neoteleostei</taxon>
        <taxon>Acanthomorphata</taxon>
        <taxon>Anabantaria</taxon>
        <taxon>Anabantiformes</taxon>
        <taxon>Channoidei</taxon>
        <taxon>Channidae</taxon>
        <taxon>Channa</taxon>
    </lineage>
</organism>
<feature type="domain" description="Peptidase S1" evidence="6">
    <location>
        <begin position="26"/>
        <end position="260"/>
    </location>
</feature>
<keyword evidence="8" id="KW-1185">Reference proteome</keyword>
<dbReference type="Proteomes" id="UP000503349">
    <property type="component" value="Chromosome 20"/>
</dbReference>
<dbReference type="PRINTS" id="PR00722">
    <property type="entry name" value="CHYMOTRYPSIN"/>
</dbReference>
<dbReference type="Pfam" id="PF00089">
    <property type="entry name" value="Trypsin"/>
    <property type="match status" value="1"/>
</dbReference>
<dbReference type="GO" id="GO:0006508">
    <property type="term" value="P:proteolysis"/>
    <property type="evidence" value="ECO:0007669"/>
    <property type="project" value="UniProtKB-KW"/>
</dbReference>
<accession>A0A6G1QPS1</accession>
<name>A0A6G1QPS1_CHAAH</name>
<dbReference type="InterPro" id="IPR018114">
    <property type="entry name" value="TRYPSIN_HIS"/>
</dbReference>
<evidence type="ECO:0000256" key="1">
    <source>
        <dbReference type="ARBA" id="ARBA00022670"/>
    </source>
</evidence>
<dbReference type="InterPro" id="IPR033116">
    <property type="entry name" value="TRYPSIN_SER"/>
</dbReference>
<evidence type="ECO:0000256" key="5">
    <source>
        <dbReference type="RuleBase" id="RU363034"/>
    </source>
</evidence>
<dbReference type="PANTHER" id="PTHR24253">
    <property type="entry name" value="TRANSMEMBRANE PROTEASE SERINE"/>
    <property type="match status" value="1"/>
</dbReference>
<dbReference type="InterPro" id="IPR009003">
    <property type="entry name" value="Peptidase_S1_PA"/>
</dbReference>
<dbReference type="GO" id="GO:0004252">
    <property type="term" value="F:serine-type endopeptidase activity"/>
    <property type="evidence" value="ECO:0007669"/>
    <property type="project" value="InterPro"/>
</dbReference>
<protein>
    <submittedName>
        <fullName evidence="7">Testisin</fullName>
    </submittedName>
</protein>
<dbReference type="InterPro" id="IPR043504">
    <property type="entry name" value="Peptidase_S1_PA_chymotrypsin"/>
</dbReference>
<dbReference type="PROSITE" id="PS50240">
    <property type="entry name" value="TRYPSIN_DOM"/>
    <property type="match status" value="1"/>
</dbReference>
<evidence type="ECO:0000313" key="7">
    <source>
        <dbReference type="EMBL" id="KAF3704467.1"/>
    </source>
</evidence>
<evidence type="ECO:0000256" key="2">
    <source>
        <dbReference type="ARBA" id="ARBA00022729"/>
    </source>
</evidence>
<gene>
    <name evidence="7" type="ORF">EXN66_Car020156</name>
</gene>
<dbReference type="AlphaFoldDB" id="A0A6G1QPS1"/>
<dbReference type="PANTHER" id="PTHR24253:SF127">
    <property type="entry name" value="SERINE PROTEASE 27-LIKE"/>
    <property type="match status" value="1"/>
</dbReference>
<evidence type="ECO:0000256" key="4">
    <source>
        <dbReference type="ARBA" id="ARBA00023157"/>
    </source>
</evidence>
<evidence type="ECO:0000259" key="6">
    <source>
        <dbReference type="PROSITE" id="PS50240"/>
    </source>
</evidence>
<keyword evidence="3 5" id="KW-0378">Hydrolase</keyword>
<reference evidence="7 8" key="1">
    <citation type="submission" date="2019-02" db="EMBL/GenBank/DDBJ databases">
        <title>Opniocepnalus argus genome.</title>
        <authorList>
            <person name="Zhou C."/>
            <person name="Xiao S."/>
        </authorList>
    </citation>
    <scope>NUCLEOTIDE SEQUENCE [LARGE SCALE GENOMIC DNA]</scope>
    <source>
        <strain evidence="7">OARG1902GOOAL</strain>
        <tissue evidence="7">Muscle</tissue>
    </source>
</reference>
<reference evidence="8" key="2">
    <citation type="submission" date="2019-02" db="EMBL/GenBank/DDBJ databases">
        <title>Opniocepnalus argus Var Kimnra genome.</title>
        <authorList>
            <person name="Zhou C."/>
            <person name="Xiao S."/>
        </authorList>
    </citation>
    <scope>NUCLEOTIDE SEQUENCE [LARGE SCALE GENOMIC DNA]</scope>
</reference>
<sequence length="315" mass="33829">MSNSLFSLPSGSEAQDCGVAPLNTKIVGGVNATAGSWPWQVSVHYKDSHICGGTLISNQWVLTAAHCIITNSVNLWTLYFGRVTQNGPNPNEVNRTVSQVIVNPNYNNTLFNNDVALMKLSSPVDYTNYIRPICLAGNSSQFYNSTPCWATGWGRLGANQPNQGYTFLQEVQIPVVGHKQCSCDYVQVTGANITNNMICAGQQNKGTCQGDSGGPLQCKQGSVWIQAGITSFGVPCATAGFPEVYARVSQFQTWITNEMAGANVNFVTYASNGTDQDNSFVCRTQTTNSTGSVFAPEPVSVAILVMVLMPQIVAL</sequence>
<dbReference type="PROSITE" id="PS00134">
    <property type="entry name" value="TRYPSIN_HIS"/>
    <property type="match status" value="1"/>
</dbReference>
<dbReference type="SMART" id="SM00020">
    <property type="entry name" value="Tryp_SPc"/>
    <property type="match status" value="1"/>
</dbReference>
<dbReference type="CDD" id="cd00190">
    <property type="entry name" value="Tryp_SPc"/>
    <property type="match status" value="1"/>
</dbReference>
<dbReference type="EMBL" id="CM015731">
    <property type="protein sequence ID" value="KAF3704467.1"/>
    <property type="molecule type" value="Genomic_DNA"/>
</dbReference>
<keyword evidence="5" id="KW-0720">Serine protease</keyword>
<dbReference type="SUPFAM" id="SSF50494">
    <property type="entry name" value="Trypsin-like serine proteases"/>
    <property type="match status" value="1"/>
</dbReference>